<dbReference type="PROSITE" id="PS50225">
    <property type="entry name" value="SOCS"/>
    <property type="match status" value="1"/>
</dbReference>
<feature type="repeat" description="ANK" evidence="4">
    <location>
        <begin position="45"/>
        <end position="77"/>
    </location>
</feature>
<evidence type="ECO:0000259" key="5">
    <source>
        <dbReference type="PROSITE" id="PS50225"/>
    </source>
</evidence>
<proteinExistence type="inferred from homology"/>
<sequence>MNSRTSNMDALLIKACGTIRENFRAYQRAKFLLKNGANPNARTIDGKTPLQQALRAKNYFLIKLLLERGANRHCLKRKLDWLLHEATRNKDLPMMQKIFSWGANIFVTDEYSYTTLMIAVKNNFYDGVKWLLKAAGGRVAELANMKADNGTTCLTAASSIGFADILELLIEHGADCNLTISPNWFPDDDKFHAIAAAALNNHRRCVELLLPHVNKEILANTALDPIFAATCGKSFECTALLLNAGYSSEVPMYWTRETDISTPYLKPLLERECSTALRVAIQVEKVEIIELLLKAGAKMTYTSKCFSPFLSVLWNDTNYNIFYQFLENNVNINAMSENRKCDVPDALLISLDISKRGQLHLLLTCGLDPSLQNWCKCKNGYSLLDDIRKVLNNADIKILLTLLSKFSPGIPGCCNEIADFLPFIPKIASLSHLCRLAIRKLFPTSKLLDGTFANKFPIPYYLKEYLRYNDFEMD</sequence>
<dbReference type="InterPro" id="IPR036770">
    <property type="entry name" value="Ankyrin_rpt-contain_sf"/>
</dbReference>
<dbReference type="AlphaFoldDB" id="A0A915Q0F6"/>
<keyword evidence="6" id="KW-1185">Reference proteome</keyword>
<reference evidence="7" key="1">
    <citation type="submission" date="2022-11" db="UniProtKB">
        <authorList>
            <consortium name="WormBaseParasite"/>
        </authorList>
    </citation>
    <scope>IDENTIFICATION</scope>
</reference>
<dbReference type="SUPFAM" id="SSF158235">
    <property type="entry name" value="SOCS box-like"/>
    <property type="match status" value="1"/>
</dbReference>
<dbReference type="GO" id="GO:0035556">
    <property type="term" value="P:intracellular signal transduction"/>
    <property type="evidence" value="ECO:0007669"/>
    <property type="project" value="InterPro"/>
</dbReference>
<dbReference type="InterPro" id="IPR051573">
    <property type="entry name" value="Ankyrin-SOCS_box_domain"/>
</dbReference>
<dbReference type="GO" id="GO:0016567">
    <property type="term" value="P:protein ubiquitination"/>
    <property type="evidence" value="ECO:0007669"/>
    <property type="project" value="TreeGrafter"/>
</dbReference>
<comment type="similarity">
    <text evidence="1">Belongs to the ankyrin SOCS box (ASB) family.</text>
</comment>
<evidence type="ECO:0000256" key="3">
    <source>
        <dbReference type="ARBA" id="ARBA00023043"/>
    </source>
</evidence>
<evidence type="ECO:0000256" key="4">
    <source>
        <dbReference type="PROSITE-ProRule" id="PRU00023"/>
    </source>
</evidence>
<keyword evidence="2" id="KW-0677">Repeat</keyword>
<dbReference type="Pfam" id="PF07525">
    <property type="entry name" value="SOCS_box"/>
    <property type="match status" value="1"/>
</dbReference>
<dbReference type="Gene3D" id="1.25.40.20">
    <property type="entry name" value="Ankyrin repeat-containing domain"/>
    <property type="match status" value="2"/>
</dbReference>
<name>A0A915Q0F6_9BILA</name>
<evidence type="ECO:0000313" key="7">
    <source>
        <dbReference type="WBParaSite" id="sdigi.contig528.g8838.t1"/>
    </source>
</evidence>
<dbReference type="Gene3D" id="1.10.750.20">
    <property type="entry name" value="SOCS box"/>
    <property type="match status" value="1"/>
</dbReference>
<dbReference type="SUPFAM" id="SSF48403">
    <property type="entry name" value="Ankyrin repeat"/>
    <property type="match status" value="2"/>
</dbReference>
<dbReference type="InterPro" id="IPR002110">
    <property type="entry name" value="Ankyrin_rpt"/>
</dbReference>
<dbReference type="PROSITE" id="PS50088">
    <property type="entry name" value="ANK_REPEAT"/>
    <property type="match status" value="3"/>
</dbReference>
<dbReference type="PANTHER" id="PTHR24136:SF15">
    <property type="entry name" value="ANK_REP_REGION DOMAIN-CONTAINING PROTEIN"/>
    <property type="match status" value="1"/>
</dbReference>
<organism evidence="6 7">
    <name type="scientific">Setaria digitata</name>
    <dbReference type="NCBI Taxonomy" id="48799"/>
    <lineage>
        <taxon>Eukaryota</taxon>
        <taxon>Metazoa</taxon>
        <taxon>Ecdysozoa</taxon>
        <taxon>Nematoda</taxon>
        <taxon>Chromadorea</taxon>
        <taxon>Rhabditida</taxon>
        <taxon>Spirurina</taxon>
        <taxon>Spiruromorpha</taxon>
        <taxon>Filarioidea</taxon>
        <taxon>Setariidae</taxon>
        <taxon>Setaria</taxon>
    </lineage>
</organism>
<feature type="repeat" description="ANK" evidence="4">
    <location>
        <begin position="272"/>
        <end position="304"/>
    </location>
</feature>
<dbReference type="PANTHER" id="PTHR24136">
    <property type="entry name" value="SOWAH (DROSOPHILA) HOMOLOG"/>
    <property type="match status" value="1"/>
</dbReference>
<dbReference type="InterPro" id="IPR001496">
    <property type="entry name" value="SOCS_box"/>
</dbReference>
<evidence type="ECO:0000313" key="6">
    <source>
        <dbReference type="Proteomes" id="UP000887581"/>
    </source>
</evidence>
<dbReference type="Pfam" id="PF12796">
    <property type="entry name" value="Ank_2"/>
    <property type="match status" value="1"/>
</dbReference>
<dbReference type="SMART" id="SM00969">
    <property type="entry name" value="SOCS_box"/>
    <property type="match status" value="1"/>
</dbReference>
<dbReference type="WBParaSite" id="sdigi.contig528.g8838.t1">
    <property type="protein sequence ID" value="sdigi.contig528.g8838.t1"/>
    <property type="gene ID" value="sdigi.contig528.g8838"/>
</dbReference>
<evidence type="ECO:0000256" key="1">
    <source>
        <dbReference type="ARBA" id="ARBA00005949"/>
    </source>
</evidence>
<dbReference type="Pfam" id="PF13637">
    <property type="entry name" value="Ank_4"/>
    <property type="match status" value="1"/>
</dbReference>
<protein>
    <submittedName>
        <fullName evidence="7">SOCS box domain-containing protein</fullName>
    </submittedName>
</protein>
<keyword evidence="3 4" id="KW-0040">ANK repeat</keyword>
<dbReference type="InterPro" id="IPR036036">
    <property type="entry name" value="SOCS_box-like_dom_sf"/>
</dbReference>
<evidence type="ECO:0000256" key="2">
    <source>
        <dbReference type="ARBA" id="ARBA00022737"/>
    </source>
</evidence>
<dbReference type="GO" id="GO:0045732">
    <property type="term" value="P:positive regulation of protein catabolic process"/>
    <property type="evidence" value="ECO:0007669"/>
    <property type="project" value="TreeGrafter"/>
</dbReference>
<dbReference type="PROSITE" id="PS50297">
    <property type="entry name" value="ANK_REP_REGION"/>
    <property type="match status" value="2"/>
</dbReference>
<feature type="repeat" description="ANK" evidence="4">
    <location>
        <begin position="149"/>
        <end position="181"/>
    </location>
</feature>
<dbReference type="SMART" id="SM00248">
    <property type="entry name" value="ANK"/>
    <property type="match status" value="8"/>
</dbReference>
<accession>A0A915Q0F6</accession>
<feature type="domain" description="SOCS box" evidence="5">
    <location>
        <begin position="426"/>
        <end position="472"/>
    </location>
</feature>
<dbReference type="Proteomes" id="UP000887581">
    <property type="component" value="Unplaced"/>
</dbReference>